<dbReference type="PANTHER" id="PTHR34836">
    <property type="entry name" value="OS06G0188250 PROTEIN"/>
    <property type="match status" value="1"/>
</dbReference>
<accession>A0A9D5D4M3</accession>
<dbReference type="Pfam" id="PF01094">
    <property type="entry name" value="ANF_receptor"/>
    <property type="match status" value="1"/>
</dbReference>
<dbReference type="GO" id="GO:0016020">
    <property type="term" value="C:membrane"/>
    <property type="evidence" value="ECO:0007669"/>
    <property type="project" value="UniProtKB-SubCell"/>
</dbReference>
<dbReference type="SUPFAM" id="SSF53850">
    <property type="entry name" value="Periplasmic binding protein-like II"/>
    <property type="match status" value="1"/>
</dbReference>
<comment type="function">
    <text evidence="15">Glutamate-gated receptor that probably acts as non-selective cation channel.</text>
</comment>
<evidence type="ECO:0000256" key="17">
    <source>
        <dbReference type="SAM" id="MobiDB-lite"/>
    </source>
</evidence>
<dbReference type="Proteomes" id="UP001085076">
    <property type="component" value="Miscellaneous, Linkage group lg01"/>
</dbReference>
<gene>
    <name evidence="21" type="ORF">J5N97_003404</name>
</gene>
<dbReference type="PANTHER" id="PTHR34836:SF1">
    <property type="entry name" value="OS09G0428600 PROTEIN"/>
    <property type="match status" value="1"/>
</dbReference>
<evidence type="ECO:0000256" key="19">
    <source>
        <dbReference type="SAM" id="SignalP"/>
    </source>
</evidence>
<dbReference type="FunFam" id="3.40.50.2300:FF:000195">
    <property type="entry name" value="Glutamate receptor"/>
    <property type="match status" value="1"/>
</dbReference>
<dbReference type="FunFam" id="3.40.50.2300:FF:000169">
    <property type="entry name" value="Glutamate receptor"/>
    <property type="match status" value="1"/>
</dbReference>
<feature type="domain" description="Ionotropic glutamate receptor C-terminal" evidence="20">
    <location>
        <begin position="462"/>
        <end position="807"/>
    </location>
</feature>
<evidence type="ECO:0000256" key="4">
    <source>
        <dbReference type="ARBA" id="ARBA00022448"/>
    </source>
</evidence>
<dbReference type="OrthoDB" id="5984008at2759"/>
<evidence type="ECO:0000256" key="6">
    <source>
        <dbReference type="ARBA" id="ARBA00022729"/>
    </source>
</evidence>
<evidence type="ECO:0000256" key="2">
    <source>
        <dbReference type="ARBA" id="ARBA00008685"/>
    </source>
</evidence>
<keyword evidence="13 15" id="KW-0407">Ion channel</keyword>
<keyword evidence="7 18" id="KW-1133">Transmembrane helix</keyword>
<dbReference type="GO" id="GO:0015276">
    <property type="term" value="F:ligand-gated monoatomic ion channel activity"/>
    <property type="evidence" value="ECO:0007669"/>
    <property type="project" value="InterPro"/>
</dbReference>
<evidence type="ECO:0000256" key="5">
    <source>
        <dbReference type="ARBA" id="ARBA00022692"/>
    </source>
</evidence>
<keyword evidence="4 15" id="KW-0813">Transport</keyword>
<keyword evidence="8 15" id="KW-0406">Ion transport</keyword>
<dbReference type="Pfam" id="PF10613">
    <property type="entry name" value="Lig_chan-Glu_bd"/>
    <property type="match status" value="1"/>
</dbReference>
<evidence type="ECO:0000256" key="11">
    <source>
        <dbReference type="ARBA" id="ARBA00023180"/>
    </source>
</evidence>
<dbReference type="InterPro" id="IPR044440">
    <property type="entry name" value="GABAb_receptor_plant_PBP1"/>
</dbReference>
<keyword evidence="12 15" id="KW-1071">Ligand-gated ion channel</keyword>
<evidence type="ECO:0000256" key="9">
    <source>
        <dbReference type="ARBA" id="ARBA00023136"/>
    </source>
</evidence>
<evidence type="ECO:0000256" key="8">
    <source>
        <dbReference type="ARBA" id="ARBA00023065"/>
    </source>
</evidence>
<keyword evidence="10 15" id="KW-0675">Receptor</keyword>
<dbReference type="EMBL" id="JAGGNH010000001">
    <property type="protein sequence ID" value="KAJ0985048.1"/>
    <property type="molecule type" value="Genomic_DNA"/>
</dbReference>
<name>A0A9D5D4M3_9LILI</name>
<evidence type="ECO:0000256" key="7">
    <source>
        <dbReference type="ARBA" id="ARBA00022989"/>
    </source>
</evidence>
<comment type="subcellular location">
    <subcellularLocation>
        <location evidence="1">Membrane</location>
        <topology evidence="1">Multi-pass membrane protein</topology>
    </subcellularLocation>
</comment>
<feature type="signal peptide" evidence="19">
    <location>
        <begin position="1"/>
        <end position="22"/>
    </location>
</feature>
<dbReference type="Gene3D" id="3.40.50.2300">
    <property type="match status" value="3"/>
</dbReference>
<comment type="similarity">
    <text evidence="2 15">Belongs to the glutamate-gated ion channel (TC 1.A.10.1) family.</text>
</comment>
<dbReference type="PIRSF" id="PIRSF037090">
    <property type="entry name" value="Iontro_Glu-like_rcpt_pln"/>
    <property type="match status" value="1"/>
</dbReference>
<feature type="region of interest" description="Disordered" evidence="17">
    <location>
        <begin position="928"/>
        <end position="966"/>
    </location>
</feature>
<evidence type="ECO:0000256" key="13">
    <source>
        <dbReference type="ARBA" id="ARBA00023303"/>
    </source>
</evidence>
<sequence>MPAHHLILMLDLFFFFFFLSCSLNNNGGVLLVMAQNSSTRSTIDVGLVLDLETLAGKRSHASISMALDDFYASHTSYGTRLLIHSRDSKQDVIGAASATLDLLKNIQAQVILGPLSSSQAEFMAYLGNETRVPIISFSATSPSLSPERTPYFIRTAINDSSQVGAISALVKFFGWREVVPVYEDTDFGSGIIPYLVEAFQAIDASVPYRSVISPSAKDEQLIVELYKLMTMQTRVFLVHMTSSLGSRLFLKAKEIGMMEEGYVWLMTDGMGNMLDSLDPGIIDAMQGVVAVRSCMQRSREMVNFTARWKTRFRQENPSDEPPNPSVFQLWAYDTVWALAMAVEKAGVSSSSFQKLPEGDNSTDLASLSISSNGPELLEAILNTRFRGINGAFQLVNGQLQSSVFEIVNVIGKGARQIAFWTPEFEISKLFNSTSPANLKTVIWPGDTTSVPKGWEMPTNGRRLKIAVPVKYGFNEFVNVVHDQTNNRTTVTGYCIDVFDAVMQLLPYAVPYDYIPFDTPDGSYSDMIDQVFLQRYDAVVGDTTIIANRSLYVDFTLPYTESGVSMIVPIKEDKRNMWIFLEPLTTDLWLGTLTFFFFTGFIVWLLEHRINPEFRGPPSQQLGMIFYFAFSTLVFAHRERLASNLSRVMVVIWVFVVLILTSSYTASLTSMLTVQQLQPMVTDMSDLLANGEYVGYQDGSFVKDLLKGKGFKEHQMKNYSTQEQYHEALKNGTKNGGVAAIFDEIPYLKLFLAQHCTDVAMVGKTYKTDGFGFVFPLGSHLAPEVSRAILNVTESDTMMAIERKWFGDLTNCPSDSNELHSSSLNFRSFGGLFLITGVVSVLALILFFTMYIYKNWNELKAAAMESSVWTRIGAWIEHFDQRDLNSHTFRGEGQTTMSRRRSKRETFQTASVPLTPTYNGSQSPMSIQLTDMNSDTPGGFSTELGVQSGEPQAEDASVQTTEIRSAE</sequence>
<keyword evidence="5 18" id="KW-0812">Transmembrane</keyword>
<feature type="region of interest" description="Disordered" evidence="17">
    <location>
        <begin position="886"/>
        <end position="905"/>
    </location>
</feature>
<evidence type="ECO:0000259" key="20">
    <source>
        <dbReference type="SMART" id="SM00079"/>
    </source>
</evidence>
<keyword evidence="22" id="KW-1185">Reference proteome</keyword>
<feature type="transmembrane region" description="Helical" evidence="18">
    <location>
        <begin position="828"/>
        <end position="852"/>
    </location>
</feature>
<keyword evidence="16" id="KW-1015">Disulfide bond</keyword>
<reference evidence="21" key="2">
    <citation type="journal article" date="2022" name="Hortic Res">
        <title>The genome of Dioscorea zingiberensis sheds light on the biosynthesis, origin and evolution of the medicinally important diosgenin saponins.</title>
        <authorList>
            <person name="Li Y."/>
            <person name="Tan C."/>
            <person name="Li Z."/>
            <person name="Guo J."/>
            <person name="Li S."/>
            <person name="Chen X."/>
            <person name="Wang C."/>
            <person name="Dai X."/>
            <person name="Yang H."/>
            <person name="Song W."/>
            <person name="Hou L."/>
            <person name="Xu J."/>
            <person name="Tong Z."/>
            <person name="Xu A."/>
            <person name="Yuan X."/>
            <person name="Wang W."/>
            <person name="Yang Q."/>
            <person name="Chen L."/>
            <person name="Sun Z."/>
            <person name="Wang K."/>
            <person name="Pan B."/>
            <person name="Chen J."/>
            <person name="Bao Y."/>
            <person name="Liu F."/>
            <person name="Qi X."/>
            <person name="Gang D.R."/>
            <person name="Wen J."/>
            <person name="Li J."/>
        </authorList>
    </citation>
    <scope>NUCLEOTIDE SEQUENCE</scope>
    <source>
        <strain evidence="21">Dzin_1.0</strain>
    </source>
</reference>
<feature type="chain" id="PRO_5038593027" description="Glutamate receptor" evidence="19">
    <location>
        <begin position="23"/>
        <end position="966"/>
    </location>
</feature>
<dbReference type="FunFam" id="3.40.190.10:FF:000103">
    <property type="entry name" value="Glutamate receptor"/>
    <property type="match status" value="1"/>
</dbReference>
<evidence type="ECO:0000256" key="15">
    <source>
        <dbReference type="PIRNR" id="PIRNR037090"/>
    </source>
</evidence>
<feature type="compositionally biased region" description="Polar residues" evidence="17">
    <location>
        <begin position="956"/>
        <end position="966"/>
    </location>
</feature>
<evidence type="ECO:0000256" key="16">
    <source>
        <dbReference type="PIRSR" id="PIRSR037090-50"/>
    </source>
</evidence>
<feature type="transmembrane region" description="Helical" evidence="18">
    <location>
        <begin position="587"/>
        <end position="605"/>
    </location>
</feature>
<dbReference type="InterPro" id="IPR001828">
    <property type="entry name" value="ANF_lig-bd_rcpt"/>
</dbReference>
<comment type="function">
    <text evidence="14">Glutamate-gated receptor that probably acts as a non-selective cation channel. May be involved in light-signal transduction and calcium homeostasis via the regulation of calcium influx into cells.</text>
</comment>
<evidence type="ECO:0000313" key="21">
    <source>
        <dbReference type="EMBL" id="KAJ0985048.1"/>
    </source>
</evidence>
<reference evidence="21" key="1">
    <citation type="submission" date="2021-03" db="EMBL/GenBank/DDBJ databases">
        <authorList>
            <person name="Li Z."/>
            <person name="Yang C."/>
        </authorList>
    </citation>
    <scope>NUCLEOTIDE SEQUENCE</scope>
    <source>
        <strain evidence="21">Dzin_1.0</strain>
        <tissue evidence="21">Leaf</tissue>
    </source>
</reference>
<dbReference type="InterPro" id="IPR017103">
    <property type="entry name" value="Iontropic_Glu_rcpt_pln"/>
</dbReference>
<keyword evidence="6 19" id="KW-0732">Signal</keyword>
<keyword evidence="11" id="KW-0325">Glycoprotein</keyword>
<evidence type="ECO:0000313" key="22">
    <source>
        <dbReference type="Proteomes" id="UP001085076"/>
    </source>
</evidence>
<feature type="transmembrane region" description="Helical" evidence="18">
    <location>
        <begin position="647"/>
        <end position="673"/>
    </location>
</feature>
<evidence type="ECO:0000256" key="10">
    <source>
        <dbReference type="ARBA" id="ARBA00023170"/>
    </source>
</evidence>
<proteinExistence type="inferred from homology"/>
<dbReference type="CDD" id="cd19990">
    <property type="entry name" value="PBP1_GABAb_receptor_plant"/>
    <property type="match status" value="1"/>
</dbReference>
<dbReference type="InterPro" id="IPR019594">
    <property type="entry name" value="Glu/Gly-bd"/>
</dbReference>
<dbReference type="CDD" id="cd13686">
    <property type="entry name" value="GluR_Plant"/>
    <property type="match status" value="1"/>
</dbReference>
<protein>
    <recommendedName>
        <fullName evidence="15">Glutamate receptor</fullName>
    </recommendedName>
</protein>
<keyword evidence="9 15" id="KW-0472">Membrane</keyword>
<evidence type="ECO:0000256" key="1">
    <source>
        <dbReference type="ARBA" id="ARBA00004141"/>
    </source>
</evidence>
<evidence type="ECO:0000256" key="18">
    <source>
        <dbReference type="SAM" id="Phobius"/>
    </source>
</evidence>
<dbReference type="InterPro" id="IPR028082">
    <property type="entry name" value="Peripla_BP_I"/>
</dbReference>
<organism evidence="21 22">
    <name type="scientific">Dioscorea zingiberensis</name>
    <dbReference type="NCBI Taxonomy" id="325984"/>
    <lineage>
        <taxon>Eukaryota</taxon>
        <taxon>Viridiplantae</taxon>
        <taxon>Streptophyta</taxon>
        <taxon>Embryophyta</taxon>
        <taxon>Tracheophyta</taxon>
        <taxon>Spermatophyta</taxon>
        <taxon>Magnoliopsida</taxon>
        <taxon>Liliopsida</taxon>
        <taxon>Dioscoreales</taxon>
        <taxon>Dioscoreaceae</taxon>
        <taxon>Dioscorea</taxon>
    </lineage>
</organism>
<evidence type="ECO:0000256" key="14">
    <source>
        <dbReference type="ARBA" id="ARBA00049638"/>
    </source>
</evidence>
<dbReference type="InterPro" id="IPR015683">
    <property type="entry name" value="Ionotropic_Glu_rcpt"/>
</dbReference>
<dbReference type="AlphaFoldDB" id="A0A9D5D4M3"/>
<dbReference type="FunFam" id="1.10.287.70:FF:000163">
    <property type="entry name" value="Glutamate receptor"/>
    <property type="match status" value="1"/>
</dbReference>
<dbReference type="SUPFAM" id="SSF53822">
    <property type="entry name" value="Periplasmic binding protein-like I"/>
    <property type="match status" value="1"/>
</dbReference>
<evidence type="ECO:0000256" key="12">
    <source>
        <dbReference type="ARBA" id="ARBA00023286"/>
    </source>
</evidence>
<dbReference type="Gene3D" id="1.10.287.70">
    <property type="match status" value="1"/>
</dbReference>
<dbReference type="Gene3D" id="3.40.190.10">
    <property type="entry name" value="Periplasmic binding protein-like II"/>
    <property type="match status" value="2"/>
</dbReference>
<dbReference type="Pfam" id="PF00060">
    <property type="entry name" value="Lig_chan"/>
    <property type="match status" value="1"/>
</dbReference>
<evidence type="ECO:0000256" key="3">
    <source>
        <dbReference type="ARBA" id="ARBA00011095"/>
    </source>
</evidence>
<dbReference type="SMART" id="SM00079">
    <property type="entry name" value="PBPe"/>
    <property type="match status" value="1"/>
</dbReference>
<comment type="subunit">
    <text evidence="3">May form heteromers.</text>
</comment>
<dbReference type="InterPro" id="IPR001320">
    <property type="entry name" value="Iontro_rcpt_C"/>
</dbReference>
<comment type="caution">
    <text evidence="21">The sequence shown here is derived from an EMBL/GenBank/DDBJ whole genome shotgun (WGS) entry which is preliminary data.</text>
</comment>
<feature type="disulfide bond" evidence="16">
    <location>
        <begin position="755"/>
        <end position="811"/>
    </location>
</feature>
<dbReference type="FunFam" id="3.40.190.10:FF:000195">
    <property type="entry name" value="Glutamate receptor 2.7"/>
    <property type="match status" value="1"/>
</dbReference>